<dbReference type="Gene3D" id="3.20.20.70">
    <property type="entry name" value="Aldolase class I"/>
    <property type="match status" value="1"/>
</dbReference>
<keyword evidence="12" id="KW-1185">Reference proteome</keyword>
<evidence type="ECO:0000256" key="5">
    <source>
        <dbReference type="ARBA" id="ARBA00022822"/>
    </source>
</evidence>
<gene>
    <name evidence="9" type="primary">trpA</name>
    <name evidence="11" type="ORF">EDD76_102203</name>
</gene>
<keyword evidence="7 9" id="KW-0456">Lyase</keyword>
<dbReference type="CDD" id="cd04724">
    <property type="entry name" value="Tryptophan_synthase_alpha"/>
    <property type="match status" value="1"/>
</dbReference>
<dbReference type="STRING" id="1469948.GCA_000732725_00238"/>
<comment type="pathway">
    <text evidence="2 9">Amino-acid biosynthesis; L-tryptophan biosynthesis; L-tryptophan from chorismate: step 5/5.</text>
</comment>
<dbReference type="OrthoDB" id="9804578at2"/>
<evidence type="ECO:0000256" key="2">
    <source>
        <dbReference type="ARBA" id="ARBA00004733"/>
    </source>
</evidence>
<protein>
    <recommendedName>
        <fullName evidence="9">Tryptophan synthase alpha chain</fullName>
        <ecNumber evidence="9">4.2.1.20</ecNumber>
    </recommendedName>
</protein>
<evidence type="ECO:0000256" key="3">
    <source>
        <dbReference type="ARBA" id="ARBA00011270"/>
    </source>
</evidence>
<dbReference type="Pfam" id="PF00290">
    <property type="entry name" value="Trp_syntA"/>
    <property type="match status" value="1"/>
</dbReference>
<comment type="subunit">
    <text evidence="3 9">Tetramer of two alpha and two beta chains.</text>
</comment>
<dbReference type="InterPro" id="IPR013785">
    <property type="entry name" value="Aldolase_TIM"/>
</dbReference>
<dbReference type="InterPro" id="IPR018204">
    <property type="entry name" value="Trp_synthase_alpha_AS"/>
</dbReference>
<comment type="function">
    <text evidence="1 9">The alpha subunit is responsible for the aldol cleavage of indoleglycerol phosphate to indole and glyceraldehyde 3-phosphate.</text>
</comment>
<keyword evidence="4 9" id="KW-0028">Amino-acid biosynthesis</keyword>
<evidence type="ECO:0000313" key="12">
    <source>
        <dbReference type="Proteomes" id="UP000295718"/>
    </source>
</evidence>
<evidence type="ECO:0000256" key="1">
    <source>
        <dbReference type="ARBA" id="ARBA00003365"/>
    </source>
</evidence>
<evidence type="ECO:0000313" key="11">
    <source>
        <dbReference type="EMBL" id="TCL60505.1"/>
    </source>
</evidence>
<dbReference type="HAMAP" id="MF_00131">
    <property type="entry name" value="Trp_synth_alpha"/>
    <property type="match status" value="1"/>
</dbReference>
<dbReference type="PANTHER" id="PTHR43406:SF1">
    <property type="entry name" value="TRYPTOPHAN SYNTHASE ALPHA CHAIN, CHLOROPLASTIC"/>
    <property type="match status" value="1"/>
</dbReference>
<dbReference type="AlphaFoldDB" id="A0A4R1R4T0"/>
<comment type="caution">
    <text evidence="11">The sequence shown here is derived from an EMBL/GenBank/DDBJ whole genome shotgun (WGS) entry which is preliminary data.</text>
</comment>
<dbReference type="PROSITE" id="PS00167">
    <property type="entry name" value="TRP_SYNTHASE_ALPHA"/>
    <property type="match status" value="1"/>
</dbReference>
<evidence type="ECO:0000256" key="4">
    <source>
        <dbReference type="ARBA" id="ARBA00022605"/>
    </source>
</evidence>
<organism evidence="11 12">
    <name type="scientific">Kineothrix alysoides</name>
    <dbReference type="NCBI Taxonomy" id="1469948"/>
    <lineage>
        <taxon>Bacteria</taxon>
        <taxon>Bacillati</taxon>
        <taxon>Bacillota</taxon>
        <taxon>Clostridia</taxon>
        <taxon>Lachnospirales</taxon>
        <taxon>Lachnospiraceae</taxon>
        <taxon>Kineothrix</taxon>
    </lineage>
</organism>
<feature type="active site" description="Proton acceptor" evidence="9">
    <location>
        <position position="57"/>
    </location>
</feature>
<dbReference type="Proteomes" id="UP000295718">
    <property type="component" value="Unassembled WGS sequence"/>
</dbReference>
<dbReference type="InterPro" id="IPR011060">
    <property type="entry name" value="RibuloseP-bd_barrel"/>
</dbReference>
<dbReference type="FunFam" id="3.20.20.70:FF:000037">
    <property type="entry name" value="Tryptophan synthase alpha chain"/>
    <property type="match status" value="1"/>
</dbReference>
<dbReference type="GO" id="GO:0005829">
    <property type="term" value="C:cytosol"/>
    <property type="evidence" value="ECO:0007669"/>
    <property type="project" value="TreeGrafter"/>
</dbReference>
<dbReference type="RefSeq" id="WP_031389020.1">
    <property type="nucleotide sequence ID" value="NZ_JPNB01000001.1"/>
</dbReference>
<dbReference type="EC" id="4.2.1.20" evidence="9"/>
<evidence type="ECO:0000256" key="7">
    <source>
        <dbReference type="ARBA" id="ARBA00023239"/>
    </source>
</evidence>
<evidence type="ECO:0000256" key="9">
    <source>
        <dbReference type="HAMAP-Rule" id="MF_00131"/>
    </source>
</evidence>
<evidence type="ECO:0000256" key="10">
    <source>
        <dbReference type="RuleBase" id="RU003662"/>
    </source>
</evidence>
<dbReference type="GO" id="GO:0004834">
    <property type="term" value="F:tryptophan synthase activity"/>
    <property type="evidence" value="ECO:0007669"/>
    <property type="project" value="UniProtKB-UniRule"/>
</dbReference>
<proteinExistence type="inferred from homology"/>
<sequence length="258" mass="27872">MNNIRIQDAFDHGKAFIGFLTGGDPSIEKSEEFIMKMVEAGCDLIEIGIPFSDPIAEGPVIQEANIRALTAGTTTDKIFELAKNVRKKTKVPLVFLTYLNPVYKYGYEKFCVKCEDAGVNGLIIPDMPYEEKGELLKVAGEYGVDIISLIAPTSEERIKMIAKDAKGFIYVVSSMGVTGMRSEIKTDLGAILSSVKEASDTPAAVGFGVSTPEQAEKIANIADGVIVGSAIVKIIGKYGEEAGQPIFDYVKSMKDAIR</sequence>
<dbReference type="NCBIfam" id="TIGR00262">
    <property type="entry name" value="trpA"/>
    <property type="match status" value="1"/>
</dbReference>
<dbReference type="EMBL" id="SLUO01000002">
    <property type="protein sequence ID" value="TCL60505.1"/>
    <property type="molecule type" value="Genomic_DNA"/>
</dbReference>
<comment type="catalytic activity">
    <reaction evidence="8 9">
        <text>(1S,2R)-1-C-(indol-3-yl)glycerol 3-phosphate + L-serine = D-glyceraldehyde 3-phosphate + L-tryptophan + H2O</text>
        <dbReference type="Rhea" id="RHEA:10532"/>
        <dbReference type="ChEBI" id="CHEBI:15377"/>
        <dbReference type="ChEBI" id="CHEBI:33384"/>
        <dbReference type="ChEBI" id="CHEBI:57912"/>
        <dbReference type="ChEBI" id="CHEBI:58866"/>
        <dbReference type="ChEBI" id="CHEBI:59776"/>
        <dbReference type="EC" id="4.2.1.20"/>
    </reaction>
</comment>
<reference evidence="11 12" key="1">
    <citation type="submission" date="2019-03" db="EMBL/GenBank/DDBJ databases">
        <title>Genomic Encyclopedia of Type Strains, Phase IV (KMG-IV): sequencing the most valuable type-strain genomes for metagenomic binning, comparative biology and taxonomic classification.</title>
        <authorList>
            <person name="Goeker M."/>
        </authorList>
    </citation>
    <scope>NUCLEOTIDE SEQUENCE [LARGE SCALE GENOMIC DNA]</scope>
    <source>
        <strain evidence="11 12">DSM 100556</strain>
    </source>
</reference>
<dbReference type="SUPFAM" id="SSF51366">
    <property type="entry name" value="Ribulose-phoshate binding barrel"/>
    <property type="match status" value="1"/>
</dbReference>
<dbReference type="InterPro" id="IPR002028">
    <property type="entry name" value="Trp_synthase_suA"/>
</dbReference>
<comment type="similarity">
    <text evidence="9 10">Belongs to the TrpA family.</text>
</comment>
<keyword evidence="5 9" id="KW-0822">Tryptophan biosynthesis</keyword>
<evidence type="ECO:0000256" key="6">
    <source>
        <dbReference type="ARBA" id="ARBA00023141"/>
    </source>
</evidence>
<dbReference type="PANTHER" id="PTHR43406">
    <property type="entry name" value="TRYPTOPHAN SYNTHASE, ALPHA CHAIN"/>
    <property type="match status" value="1"/>
</dbReference>
<evidence type="ECO:0000256" key="8">
    <source>
        <dbReference type="ARBA" id="ARBA00049047"/>
    </source>
</evidence>
<accession>A0A4R1R4T0</accession>
<keyword evidence="6 9" id="KW-0057">Aromatic amino acid biosynthesis</keyword>
<name>A0A4R1R4T0_9FIRM</name>
<dbReference type="UniPathway" id="UPA00035">
    <property type="reaction ID" value="UER00044"/>
</dbReference>
<feature type="active site" description="Proton acceptor" evidence="9">
    <location>
        <position position="46"/>
    </location>
</feature>